<accession>X0PKZ8</accession>
<dbReference type="AlphaFoldDB" id="X0PKZ8"/>
<feature type="domain" description="HTH-type transcriptional regulator MT1864/Rv1816-like C-terminal" evidence="3">
    <location>
        <begin position="9"/>
        <end position="44"/>
    </location>
</feature>
<keyword evidence="2" id="KW-0804">Transcription</keyword>
<dbReference type="RefSeq" id="WP_052032882.1">
    <property type="nucleotide sequence ID" value="NZ_BAWF01000005.1"/>
</dbReference>
<dbReference type="Pfam" id="PF13305">
    <property type="entry name" value="TetR_C_33"/>
    <property type="match status" value="1"/>
</dbReference>
<evidence type="ECO:0000313" key="4">
    <source>
        <dbReference type="EMBL" id="GAF43104.1"/>
    </source>
</evidence>
<dbReference type="Proteomes" id="UP000019491">
    <property type="component" value="Unassembled WGS sequence"/>
</dbReference>
<name>X0PKZ8_RHOWR</name>
<sequence length="85" mass="9614">MRSGRIRGDQDPEIVATQLWSCVHGFTVLELSGHFTQFRDPVRYALRSMTTNVLIGLGDTAELALRVPRFRTRGLERCGGLTFDF</sequence>
<reference evidence="4 5" key="1">
    <citation type="submission" date="2014-02" db="EMBL/GenBank/DDBJ databases">
        <title>Whole genome shotgun sequence of Rhodococcus wratislaviensis NBRC 100605.</title>
        <authorList>
            <person name="Hosoyama A."/>
            <person name="Tsuchikane K."/>
            <person name="Yoshida I."/>
            <person name="Ohji S."/>
            <person name="Ichikawa N."/>
            <person name="Yamazoe A."/>
            <person name="Fujita N."/>
        </authorList>
    </citation>
    <scope>NUCLEOTIDE SEQUENCE [LARGE SCALE GENOMIC DNA]</scope>
    <source>
        <strain evidence="4 5">NBRC 100605</strain>
    </source>
</reference>
<dbReference type="InterPro" id="IPR036271">
    <property type="entry name" value="Tet_transcr_reg_TetR-rel_C_sf"/>
</dbReference>
<dbReference type="EMBL" id="BAWF01000005">
    <property type="protein sequence ID" value="GAF43104.1"/>
    <property type="molecule type" value="Genomic_DNA"/>
</dbReference>
<evidence type="ECO:0000256" key="1">
    <source>
        <dbReference type="ARBA" id="ARBA00023015"/>
    </source>
</evidence>
<dbReference type="SUPFAM" id="SSF48498">
    <property type="entry name" value="Tetracyclin repressor-like, C-terminal domain"/>
    <property type="match status" value="1"/>
</dbReference>
<keyword evidence="1" id="KW-0805">Transcription regulation</keyword>
<evidence type="ECO:0000256" key="2">
    <source>
        <dbReference type="ARBA" id="ARBA00023163"/>
    </source>
</evidence>
<gene>
    <name evidence="4" type="ORF">RW1_005_02130</name>
</gene>
<protein>
    <recommendedName>
        <fullName evidence="3">HTH-type transcriptional regulator MT1864/Rv1816-like C-terminal domain-containing protein</fullName>
    </recommendedName>
</protein>
<comment type="caution">
    <text evidence="4">The sequence shown here is derived from an EMBL/GenBank/DDBJ whole genome shotgun (WGS) entry which is preliminary data.</text>
</comment>
<dbReference type="InterPro" id="IPR025996">
    <property type="entry name" value="MT1864/Rv1816-like_C"/>
</dbReference>
<dbReference type="Gene3D" id="1.10.357.10">
    <property type="entry name" value="Tetracycline Repressor, domain 2"/>
    <property type="match status" value="1"/>
</dbReference>
<evidence type="ECO:0000259" key="3">
    <source>
        <dbReference type="Pfam" id="PF13305"/>
    </source>
</evidence>
<keyword evidence="5" id="KW-1185">Reference proteome</keyword>
<evidence type="ECO:0000313" key="5">
    <source>
        <dbReference type="Proteomes" id="UP000019491"/>
    </source>
</evidence>
<proteinExistence type="predicted"/>
<organism evidence="4 5">
    <name type="scientific">Rhodococcus wratislaviensis NBRC 100605</name>
    <dbReference type="NCBI Taxonomy" id="1219028"/>
    <lineage>
        <taxon>Bacteria</taxon>
        <taxon>Bacillati</taxon>
        <taxon>Actinomycetota</taxon>
        <taxon>Actinomycetes</taxon>
        <taxon>Mycobacteriales</taxon>
        <taxon>Nocardiaceae</taxon>
        <taxon>Rhodococcus</taxon>
    </lineage>
</organism>